<organism evidence="2 5">
    <name type="scientific">Cafeteria roenbergensis</name>
    <name type="common">Marine flagellate</name>
    <dbReference type="NCBI Taxonomy" id="33653"/>
    <lineage>
        <taxon>Eukaryota</taxon>
        <taxon>Sar</taxon>
        <taxon>Stramenopiles</taxon>
        <taxon>Bigyra</taxon>
        <taxon>Opalozoa</taxon>
        <taxon>Bicosoecida</taxon>
        <taxon>Cafeteriaceae</taxon>
        <taxon>Cafeteria</taxon>
    </lineage>
</organism>
<feature type="region of interest" description="Disordered" evidence="1">
    <location>
        <begin position="121"/>
        <end position="150"/>
    </location>
</feature>
<proteinExistence type="predicted"/>
<feature type="compositionally biased region" description="Basic and acidic residues" evidence="1">
    <location>
        <begin position="122"/>
        <end position="150"/>
    </location>
</feature>
<comment type="caution">
    <text evidence="2">The sequence shown here is derived from an EMBL/GenBank/DDBJ whole genome shotgun (WGS) entry which is preliminary data.</text>
</comment>
<dbReference type="Proteomes" id="UP000324907">
    <property type="component" value="Unassembled WGS sequence"/>
</dbReference>
<sequence>MAAPEPVADAKPKSLTARAGARAGDVVEAPLQDLVERLAGVKEVQSALKAALQDELSAMAPSPPGAVAEGAAPSLGDASARLKLQTAMSSEFEARLRRVQAAVASLETKLGRVEAAAAALRSKADARAADARARKEAERARDRDLADVAT</sequence>
<dbReference type="EMBL" id="VLTL01000224">
    <property type="protein sequence ID" value="KAA0150908.1"/>
    <property type="molecule type" value="Genomic_DNA"/>
</dbReference>
<reference evidence="4 5" key="1">
    <citation type="submission" date="2019-07" db="EMBL/GenBank/DDBJ databases">
        <title>Genomes of Cafeteria roenbergensis.</title>
        <authorList>
            <person name="Fischer M.G."/>
            <person name="Hackl T."/>
            <person name="Roman M."/>
        </authorList>
    </citation>
    <scope>NUCLEOTIDE SEQUENCE [LARGE SCALE GENOMIC DNA]</scope>
    <source>
        <strain evidence="3 4">E4-10P</strain>
        <strain evidence="2 5">RCC970-E3</strain>
    </source>
</reference>
<evidence type="ECO:0000256" key="1">
    <source>
        <dbReference type="SAM" id="MobiDB-lite"/>
    </source>
</evidence>
<feature type="region of interest" description="Disordered" evidence="1">
    <location>
        <begin position="1"/>
        <end position="22"/>
    </location>
</feature>
<evidence type="ECO:0000313" key="3">
    <source>
        <dbReference type="EMBL" id="KAA0163699.1"/>
    </source>
</evidence>
<accession>A0A5A8CDD1</accession>
<name>A0A5A8CDD1_CAFRO</name>
<dbReference type="EMBL" id="VLTO01000109">
    <property type="protein sequence ID" value="KAA0163699.1"/>
    <property type="molecule type" value="Genomic_DNA"/>
</dbReference>
<protein>
    <submittedName>
        <fullName evidence="2">Uncharacterized protein</fullName>
    </submittedName>
</protein>
<dbReference type="Proteomes" id="UP000322899">
    <property type="component" value="Unassembled WGS sequence"/>
</dbReference>
<evidence type="ECO:0000313" key="4">
    <source>
        <dbReference type="Proteomes" id="UP000322899"/>
    </source>
</evidence>
<evidence type="ECO:0000313" key="5">
    <source>
        <dbReference type="Proteomes" id="UP000324907"/>
    </source>
</evidence>
<gene>
    <name evidence="3" type="ORF">FNF27_07900</name>
    <name evidence="2" type="ORF">FNF28_07199</name>
</gene>
<evidence type="ECO:0000313" key="2">
    <source>
        <dbReference type="EMBL" id="KAA0150908.1"/>
    </source>
</evidence>
<dbReference type="AlphaFoldDB" id="A0A5A8CDD1"/>